<organism evidence="1 2">
    <name type="scientific">Albula glossodonta</name>
    <name type="common">roundjaw bonefish</name>
    <dbReference type="NCBI Taxonomy" id="121402"/>
    <lineage>
        <taxon>Eukaryota</taxon>
        <taxon>Metazoa</taxon>
        <taxon>Chordata</taxon>
        <taxon>Craniata</taxon>
        <taxon>Vertebrata</taxon>
        <taxon>Euteleostomi</taxon>
        <taxon>Actinopterygii</taxon>
        <taxon>Neopterygii</taxon>
        <taxon>Teleostei</taxon>
        <taxon>Albuliformes</taxon>
        <taxon>Albulidae</taxon>
        <taxon>Albula</taxon>
    </lineage>
</organism>
<comment type="caution">
    <text evidence="1">The sequence shown here is derived from an EMBL/GenBank/DDBJ whole genome shotgun (WGS) entry which is preliminary data.</text>
</comment>
<name>A0A8T2PKS8_9TELE</name>
<keyword evidence="2" id="KW-1185">Reference proteome</keyword>
<dbReference type="AlphaFoldDB" id="A0A8T2PKS8"/>
<protein>
    <submittedName>
        <fullName evidence="1">Uncharacterized protein</fullName>
    </submittedName>
</protein>
<proteinExistence type="predicted"/>
<evidence type="ECO:0000313" key="1">
    <source>
        <dbReference type="EMBL" id="KAG9352830.1"/>
    </source>
</evidence>
<dbReference type="EMBL" id="JAFBMS010000004">
    <property type="protein sequence ID" value="KAG9352830.1"/>
    <property type="molecule type" value="Genomic_DNA"/>
</dbReference>
<accession>A0A8T2PKS8</accession>
<gene>
    <name evidence="1" type="ORF">JZ751_017406</name>
</gene>
<evidence type="ECO:0000313" key="2">
    <source>
        <dbReference type="Proteomes" id="UP000824540"/>
    </source>
</evidence>
<reference evidence="1" key="1">
    <citation type="thesis" date="2021" institute="BYU ScholarsArchive" country="Provo, UT, USA">
        <title>Applications of and Algorithms for Genome Assembly and Genomic Analyses with an Emphasis on Marine Teleosts.</title>
        <authorList>
            <person name="Pickett B.D."/>
        </authorList>
    </citation>
    <scope>NUCLEOTIDE SEQUENCE</scope>
    <source>
        <strain evidence="1">HI-2016</strain>
    </source>
</reference>
<dbReference type="Proteomes" id="UP000824540">
    <property type="component" value="Unassembled WGS sequence"/>
</dbReference>
<sequence length="53" mass="5845">MSLTQISLEWEKGLPNPTWQHCGMAASVSTVEETGLMQQKQTLINPKGESSLQ</sequence>